<reference evidence="4 5" key="1">
    <citation type="submission" date="2020-11" db="EMBL/GenBank/DDBJ databases">
        <authorList>
            <person name="Wallbank WR R."/>
            <person name="Pardo Diaz C."/>
            <person name="Kozak K."/>
            <person name="Martin S."/>
            <person name="Jiggins C."/>
            <person name="Moest M."/>
            <person name="Warren A I."/>
            <person name="Generalovic N T."/>
            <person name="Byers J.R.P. K."/>
            <person name="Montejo-Kovacevich G."/>
            <person name="Yen C E."/>
        </authorList>
    </citation>
    <scope>NUCLEOTIDE SEQUENCE [LARGE SCALE GENOMIC DNA]</scope>
</reference>
<dbReference type="InterPro" id="IPR006600">
    <property type="entry name" value="HTH_CenpB_DNA-bd_dom"/>
</dbReference>
<evidence type="ECO:0000259" key="3">
    <source>
        <dbReference type="PROSITE" id="PS51253"/>
    </source>
</evidence>
<dbReference type="PANTHER" id="PTHR19303:SF73">
    <property type="entry name" value="PROTEIN PDC2"/>
    <property type="match status" value="1"/>
</dbReference>
<keyword evidence="5" id="KW-1185">Reference proteome</keyword>
<evidence type="ECO:0000313" key="4">
    <source>
        <dbReference type="EMBL" id="CAD7087426.1"/>
    </source>
</evidence>
<name>A0A7R8UVN8_HERIL</name>
<dbReference type="OMA" id="PNIGECE"/>
<gene>
    <name evidence="4" type="ORF">HERILL_LOCUS10135</name>
</gene>
<keyword evidence="2" id="KW-0238">DNA-binding</keyword>
<comment type="subcellular location">
    <subcellularLocation>
        <location evidence="1">Nucleus</location>
    </subcellularLocation>
</comment>
<accession>A0A7R8UVN8</accession>
<dbReference type="Gene3D" id="1.10.10.60">
    <property type="entry name" value="Homeodomain-like"/>
    <property type="match status" value="2"/>
</dbReference>
<dbReference type="Pfam" id="PF03221">
    <property type="entry name" value="HTH_Tnp_Tc5"/>
    <property type="match status" value="1"/>
</dbReference>
<dbReference type="GO" id="GO:0003677">
    <property type="term" value="F:DNA binding"/>
    <property type="evidence" value="ECO:0007669"/>
    <property type="project" value="UniProtKB-KW"/>
</dbReference>
<dbReference type="InterPro" id="IPR050863">
    <property type="entry name" value="CenT-Element_Derived"/>
</dbReference>
<evidence type="ECO:0000256" key="2">
    <source>
        <dbReference type="ARBA" id="ARBA00023125"/>
    </source>
</evidence>
<dbReference type="PANTHER" id="PTHR19303">
    <property type="entry name" value="TRANSPOSON"/>
    <property type="match status" value="1"/>
</dbReference>
<dbReference type="Proteomes" id="UP000594454">
    <property type="component" value="Chromosome 4"/>
</dbReference>
<evidence type="ECO:0000313" key="5">
    <source>
        <dbReference type="Proteomes" id="UP000594454"/>
    </source>
</evidence>
<protein>
    <recommendedName>
        <fullName evidence="3">HTH CENPB-type domain-containing protein</fullName>
    </recommendedName>
</protein>
<dbReference type="SUPFAM" id="SSF46689">
    <property type="entry name" value="Homeodomain-like"/>
    <property type="match status" value="1"/>
</dbReference>
<feature type="domain" description="HTH CENPB-type" evidence="3">
    <location>
        <begin position="56"/>
        <end position="127"/>
    </location>
</feature>
<proteinExistence type="predicted"/>
<dbReference type="GO" id="GO:0005634">
    <property type="term" value="C:nucleus"/>
    <property type="evidence" value="ECO:0007669"/>
    <property type="project" value="UniProtKB-SubCell"/>
</dbReference>
<sequence>MSSPRSRLSLRDKVEIITMYDSNGCTEQDIRRKYQIDRVHFYKIISRKEEYLSQYAKAPIKNSVNAEVNNRVWDWYVESKANNIAVNGPLIQNQARQIAKQLGYDGFRASNGWLQCFKMRHNIRFTGPPAHKRDPQPHLLASSKEMSDLMQTPHWPIADSHQPETRTNSNLPNIGECETIEIVESDGEEGSMEGGDVDEDEGNDIQDEISFEDEVISEKKYDPPLREEVNSARDDICRNYQDVLDCIHRLQCFSVSTGDNKLLEMSTEMRNHVERTIYGIGNSL</sequence>
<evidence type="ECO:0000256" key="1">
    <source>
        <dbReference type="ARBA" id="ARBA00004123"/>
    </source>
</evidence>
<dbReference type="InterPro" id="IPR009057">
    <property type="entry name" value="Homeodomain-like_sf"/>
</dbReference>
<dbReference type="PROSITE" id="PS51253">
    <property type="entry name" value="HTH_CENPB"/>
    <property type="match status" value="1"/>
</dbReference>
<dbReference type="EMBL" id="LR899012">
    <property type="protein sequence ID" value="CAD7087426.1"/>
    <property type="molecule type" value="Genomic_DNA"/>
</dbReference>
<dbReference type="OrthoDB" id="9909311at2759"/>
<dbReference type="SMART" id="SM00674">
    <property type="entry name" value="CENPB"/>
    <property type="match status" value="1"/>
</dbReference>
<dbReference type="AlphaFoldDB" id="A0A7R8UVN8"/>
<dbReference type="InParanoid" id="A0A7R8UVN8"/>
<organism evidence="4 5">
    <name type="scientific">Hermetia illucens</name>
    <name type="common">Black soldier fly</name>
    <dbReference type="NCBI Taxonomy" id="343691"/>
    <lineage>
        <taxon>Eukaryota</taxon>
        <taxon>Metazoa</taxon>
        <taxon>Ecdysozoa</taxon>
        <taxon>Arthropoda</taxon>
        <taxon>Hexapoda</taxon>
        <taxon>Insecta</taxon>
        <taxon>Pterygota</taxon>
        <taxon>Neoptera</taxon>
        <taxon>Endopterygota</taxon>
        <taxon>Diptera</taxon>
        <taxon>Brachycera</taxon>
        <taxon>Stratiomyomorpha</taxon>
        <taxon>Stratiomyidae</taxon>
        <taxon>Hermetiinae</taxon>
        <taxon>Hermetia</taxon>
    </lineage>
</organism>